<comment type="subunit">
    <text evidence="4">Monomer.</text>
</comment>
<dbReference type="GO" id="GO:0005829">
    <property type="term" value="C:cytosol"/>
    <property type="evidence" value="ECO:0007669"/>
    <property type="project" value="TreeGrafter"/>
</dbReference>
<dbReference type="Pfam" id="PF05005">
    <property type="entry name" value="Ocnus"/>
    <property type="match status" value="1"/>
</dbReference>
<comment type="catalytic activity">
    <reaction evidence="13">
        <text>N(tele)-phospho-L-histidyl-[protein] + H2O = L-histidyl-[protein] + phosphate</text>
        <dbReference type="Rhea" id="RHEA:47960"/>
        <dbReference type="Rhea" id="RHEA-COMP:9745"/>
        <dbReference type="Rhea" id="RHEA-COMP:10719"/>
        <dbReference type="ChEBI" id="CHEBI:15377"/>
        <dbReference type="ChEBI" id="CHEBI:29979"/>
        <dbReference type="ChEBI" id="CHEBI:43474"/>
        <dbReference type="ChEBI" id="CHEBI:83586"/>
        <dbReference type="EC" id="3.9.1.3"/>
    </reaction>
</comment>
<evidence type="ECO:0000256" key="11">
    <source>
        <dbReference type="ARBA" id="ARBA00030831"/>
    </source>
</evidence>
<evidence type="ECO:0000256" key="6">
    <source>
        <dbReference type="ARBA" id="ARBA00014497"/>
    </source>
</evidence>
<name>A0A7L3AN98_9AVES</name>
<comment type="subcellular location">
    <subcellularLocation>
        <location evidence="2">Cytoplasm</location>
    </subcellularLocation>
</comment>
<feature type="non-terminal residue" evidence="17">
    <location>
        <position position="108"/>
    </location>
</feature>
<feature type="active site" description="Proton acceptor" evidence="14">
    <location>
        <position position="51"/>
    </location>
</feature>
<dbReference type="PANTHER" id="PTHR12258">
    <property type="entry name" value="JANUS-A/JANUS-B"/>
    <property type="match status" value="1"/>
</dbReference>
<comment type="similarity">
    <text evidence="3">Belongs to the janus family.</text>
</comment>
<evidence type="ECO:0000256" key="12">
    <source>
        <dbReference type="ARBA" id="ARBA00049028"/>
    </source>
</evidence>
<dbReference type="InterPro" id="IPR007702">
    <property type="entry name" value="Janus"/>
</dbReference>
<evidence type="ECO:0000256" key="8">
    <source>
        <dbReference type="ARBA" id="ARBA00022801"/>
    </source>
</evidence>
<dbReference type="Proteomes" id="UP000536260">
    <property type="component" value="Unassembled WGS sequence"/>
</dbReference>
<evidence type="ECO:0000313" key="17">
    <source>
        <dbReference type="EMBL" id="NXT19685.1"/>
    </source>
</evidence>
<dbReference type="EMBL" id="VZTO01005471">
    <property type="protein sequence ID" value="NXT19685.1"/>
    <property type="molecule type" value="Genomic_DNA"/>
</dbReference>
<protein>
    <recommendedName>
        <fullName evidence="6">14 kDa phosphohistidine phosphatase</fullName>
        <ecNumber evidence="5">3.9.1.3</ecNumber>
    </recommendedName>
    <alternativeName>
        <fullName evidence="11">Phosphohistidine phosphatase 1</fullName>
    </alternativeName>
    <alternativeName>
        <fullName evidence="10">Protein histidine phosphatase</fullName>
    </alternativeName>
</protein>
<feature type="non-terminal residue" evidence="17">
    <location>
        <position position="1"/>
    </location>
</feature>
<evidence type="ECO:0000256" key="7">
    <source>
        <dbReference type="ARBA" id="ARBA00022490"/>
    </source>
</evidence>
<reference evidence="17 18" key="1">
    <citation type="submission" date="2019-09" db="EMBL/GenBank/DDBJ databases">
        <title>Bird 10,000 Genomes (B10K) Project - Family phase.</title>
        <authorList>
            <person name="Zhang G."/>
        </authorList>
    </citation>
    <scope>NUCLEOTIDE SEQUENCE [LARGE SCALE GENOMIC DNA]</scope>
    <source>
        <strain evidence="17">B10K-DU-003-42</strain>
        <tissue evidence="17">Mixed tissue sample</tissue>
    </source>
</reference>
<dbReference type="AlphaFoldDB" id="A0A7L3AN98"/>
<evidence type="ECO:0000256" key="1">
    <source>
        <dbReference type="ARBA" id="ARBA00003087"/>
    </source>
</evidence>
<dbReference type="GO" id="GO:0101006">
    <property type="term" value="F:protein histidine phosphatase activity"/>
    <property type="evidence" value="ECO:0007669"/>
    <property type="project" value="UniProtKB-EC"/>
</dbReference>
<feature type="binding site" evidence="15">
    <location>
        <position position="25"/>
    </location>
    <ligand>
        <name>substrate</name>
    </ligand>
</feature>
<organism evidence="17 18">
    <name type="scientific">Syrrhaptes paradoxus</name>
    <name type="common">Pallas's sandgrouse</name>
    <dbReference type="NCBI Taxonomy" id="302527"/>
    <lineage>
        <taxon>Eukaryota</taxon>
        <taxon>Metazoa</taxon>
        <taxon>Chordata</taxon>
        <taxon>Craniata</taxon>
        <taxon>Vertebrata</taxon>
        <taxon>Euteleostomi</taxon>
        <taxon>Archelosauria</taxon>
        <taxon>Archosauria</taxon>
        <taxon>Dinosauria</taxon>
        <taxon>Saurischia</taxon>
        <taxon>Theropoda</taxon>
        <taxon>Coelurosauria</taxon>
        <taxon>Aves</taxon>
        <taxon>Neognathae</taxon>
        <taxon>Neoaves</taxon>
        <taxon>Columbimorphae</taxon>
        <taxon>Pterocliformes</taxon>
        <taxon>Pteroclidae</taxon>
        <taxon>Syrrhaptes</taxon>
    </lineage>
</organism>
<evidence type="ECO:0000256" key="10">
    <source>
        <dbReference type="ARBA" id="ARBA00029952"/>
    </source>
</evidence>
<dbReference type="SUPFAM" id="SSF143724">
    <property type="entry name" value="PHP14-like"/>
    <property type="match status" value="1"/>
</dbReference>
<evidence type="ECO:0000256" key="3">
    <source>
        <dbReference type="ARBA" id="ARBA00010971"/>
    </source>
</evidence>
<accession>A0A7L3AN98</accession>
<feature type="region of interest" description="Disordered" evidence="16">
    <location>
        <begin position="52"/>
        <end position="83"/>
    </location>
</feature>
<dbReference type="Gene3D" id="3.50.20.20">
    <property type="entry name" value="Janus/Ocnus"/>
    <property type="match status" value="2"/>
</dbReference>
<keyword evidence="7" id="KW-0963">Cytoplasm</keyword>
<proteinExistence type="inferred from homology"/>
<dbReference type="PANTHER" id="PTHR12258:SF10">
    <property type="entry name" value="14 KDA PHOSPHOHISTIDINE PHOSPHATASE"/>
    <property type="match status" value="1"/>
</dbReference>
<evidence type="ECO:0000256" key="5">
    <source>
        <dbReference type="ARBA" id="ARBA00011945"/>
    </source>
</evidence>
<evidence type="ECO:0000256" key="14">
    <source>
        <dbReference type="PIRSR" id="PIRSR607702-1"/>
    </source>
</evidence>
<comment type="catalytic activity">
    <reaction evidence="12">
        <text>N(pros)-phospho-L-histidyl-[protein] + H2O = L-histidyl-[protein] + phosphate</text>
        <dbReference type="Rhea" id="RHEA:47964"/>
        <dbReference type="Rhea" id="RHEA-COMP:9745"/>
        <dbReference type="Rhea" id="RHEA-COMP:9746"/>
        <dbReference type="ChEBI" id="CHEBI:15377"/>
        <dbReference type="ChEBI" id="CHEBI:29979"/>
        <dbReference type="ChEBI" id="CHEBI:43474"/>
        <dbReference type="ChEBI" id="CHEBI:64837"/>
        <dbReference type="EC" id="3.9.1.3"/>
    </reaction>
</comment>
<gene>
    <name evidence="17" type="primary">Phpt1_0</name>
    <name evidence="17" type="ORF">SYRPAR_R00460</name>
</gene>
<evidence type="ECO:0000313" key="18">
    <source>
        <dbReference type="Proteomes" id="UP000536260"/>
    </source>
</evidence>
<evidence type="ECO:0000256" key="4">
    <source>
        <dbReference type="ARBA" id="ARBA00011245"/>
    </source>
</evidence>
<sequence>AMAAAVAEALSRVPDVEIDGDGVFKYVLVRVRAAGGPGKDVVRGHGWAEYHGEGRGGHGPGHAGGSGVPWGSRGGPVGGFGRADHSVTTEKLKAEYPDYEITWADEGY</sequence>
<evidence type="ECO:0000256" key="9">
    <source>
        <dbReference type="ARBA" id="ARBA00022912"/>
    </source>
</evidence>
<keyword evidence="9" id="KW-0904">Protein phosphatase</keyword>
<evidence type="ECO:0000256" key="16">
    <source>
        <dbReference type="SAM" id="MobiDB-lite"/>
    </source>
</evidence>
<feature type="compositionally biased region" description="Gly residues" evidence="16">
    <location>
        <begin position="57"/>
        <end position="81"/>
    </location>
</feature>
<dbReference type="EC" id="3.9.1.3" evidence="5"/>
<dbReference type="InterPro" id="IPR038596">
    <property type="entry name" value="Janus_sf"/>
</dbReference>
<evidence type="ECO:0000256" key="15">
    <source>
        <dbReference type="PIRSR" id="PIRSR607702-2"/>
    </source>
</evidence>
<comment type="caution">
    <text evidence="17">The sequence shown here is derived from an EMBL/GenBank/DDBJ whole genome shotgun (WGS) entry which is preliminary data.</text>
</comment>
<evidence type="ECO:0000256" key="13">
    <source>
        <dbReference type="ARBA" id="ARBA00049335"/>
    </source>
</evidence>
<keyword evidence="18" id="KW-1185">Reference proteome</keyword>
<keyword evidence="8" id="KW-0378">Hydrolase</keyword>
<evidence type="ECO:0000256" key="2">
    <source>
        <dbReference type="ARBA" id="ARBA00004496"/>
    </source>
</evidence>
<comment type="function">
    <text evidence="1">Exhibits phosphohistidine phosphatase activity.</text>
</comment>